<reference evidence="1 2" key="1">
    <citation type="submission" date="2019-07" db="EMBL/GenBank/DDBJ databases">
        <title>Ln-dependent methylotrophs.</title>
        <authorList>
            <person name="Tani A."/>
        </authorList>
    </citation>
    <scope>NUCLEOTIDE SEQUENCE [LARGE SCALE GENOMIC DNA]</scope>
    <source>
        <strain evidence="1 2">SM12</strain>
    </source>
</reference>
<evidence type="ECO:0008006" key="3">
    <source>
        <dbReference type="Google" id="ProtNLM"/>
    </source>
</evidence>
<dbReference type="InterPro" id="IPR029058">
    <property type="entry name" value="AB_hydrolase_fold"/>
</dbReference>
<evidence type="ECO:0000313" key="2">
    <source>
        <dbReference type="Proteomes" id="UP000316801"/>
    </source>
</evidence>
<proteinExistence type="predicted"/>
<dbReference type="EMBL" id="VJMG01000083">
    <property type="protein sequence ID" value="TRL32274.1"/>
    <property type="molecule type" value="Genomic_DNA"/>
</dbReference>
<evidence type="ECO:0000313" key="1">
    <source>
        <dbReference type="EMBL" id="TRL32274.1"/>
    </source>
</evidence>
<keyword evidence="2" id="KW-1185">Reference proteome</keyword>
<dbReference type="SUPFAM" id="SSF53474">
    <property type="entry name" value="alpha/beta-Hydrolases"/>
    <property type="match status" value="1"/>
</dbReference>
<dbReference type="Proteomes" id="UP000316801">
    <property type="component" value="Unassembled WGS sequence"/>
</dbReference>
<gene>
    <name evidence="1" type="ORF">FNA46_23715</name>
</gene>
<protein>
    <recommendedName>
        <fullName evidence="3">Alpha/beta hydrolase</fullName>
    </recommendedName>
</protein>
<accession>A0A549SRM8</accession>
<name>A0A549SRM8_9HYPH</name>
<organism evidence="1 2">
    <name type="scientific">Rhizobium straminoryzae</name>
    <dbReference type="NCBI Taxonomy" id="1387186"/>
    <lineage>
        <taxon>Bacteria</taxon>
        <taxon>Pseudomonadati</taxon>
        <taxon>Pseudomonadota</taxon>
        <taxon>Alphaproteobacteria</taxon>
        <taxon>Hyphomicrobiales</taxon>
        <taxon>Rhizobiaceae</taxon>
        <taxon>Rhizobium/Agrobacterium group</taxon>
        <taxon>Rhizobium</taxon>
    </lineage>
</organism>
<dbReference type="Gene3D" id="3.40.50.1820">
    <property type="entry name" value="alpha/beta hydrolase"/>
    <property type="match status" value="1"/>
</dbReference>
<dbReference type="AlphaFoldDB" id="A0A549SRM8"/>
<dbReference type="RefSeq" id="WP_143127695.1">
    <property type="nucleotide sequence ID" value="NZ_VJMG01000083.1"/>
</dbReference>
<sequence>METVYVLPGSPDVRRAVIAFAGIQSILGGIEVWEFAKTLTSDENVEEARRHVAFVRERPALWYNSVDPACLAPFLAMQDGRAVVTLGNSMGGFAAILFSLVLPGIRRSIAFCPQYSVHPDHCPWERRWQDQIAEIDNWRFETCLPHGPCPEAQDLDHMIFCGSDVGDDVRHAEAILAGATHPVSVFLIHGCGHDVARSLKRREALVPVLDLLIDDLAPPQHVAAELARRGIAFDLLSS</sequence>
<comment type="caution">
    <text evidence="1">The sequence shown here is derived from an EMBL/GenBank/DDBJ whole genome shotgun (WGS) entry which is preliminary data.</text>
</comment>